<accession>A0A8X6T7H6</accession>
<keyword evidence="2" id="KW-1185">Reference proteome</keyword>
<protein>
    <submittedName>
        <fullName evidence="1">Camar1 transposase</fullName>
    </submittedName>
</protein>
<proteinExistence type="predicted"/>
<organism evidence="1 2">
    <name type="scientific">Nephila pilipes</name>
    <name type="common">Giant wood spider</name>
    <name type="synonym">Nephila maculata</name>
    <dbReference type="NCBI Taxonomy" id="299642"/>
    <lineage>
        <taxon>Eukaryota</taxon>
        <taxon>Metazoa</taxon>
        <taxon>Ecdysozoa</taxon>
        <taxon>Arthropoda</taxon>
        <taxon>Chelicerata</taxon>
        <taxon>Arachnida</taxon>
        <taxon>Araneae</taxon>
        <taxon>Araneomorphae</taxon>
        <taxon>Entelegynae</taxon>
        <taxon>Araneoidea</taxon>
        <taxon>Nephilidae</taxon>
        <taxon>Nephila</taxon>
    </lineage>
</organism>
<gene>
    <name evidence="1" type="ORF">NPIL_557511</name>
</gene>
<dbReference type="EMBL" id="BMAW01052277">
    <property type="protein sequence ID" value="GFS85051.1"/>
    <property type="molecule type" value="Genomic_DNA"/>
</dbReference>
<dbReference type="InterPro" id="IPR001888">
    <property type="entry name" value="Transposase_1"/>
</dbReference>
<evidence type="ECO:0000313" key="2">
    <source>
        <dbReference type="Proteomes" id="UP000887013"/>
    </source>
</evidence>
<sequence>MLSVRWTGHQVVHYELLTMDQTVIADLYSQELEWVQQALQQQEPELLNGKGVLFLHDHLRLHAVGMVKDTIQRIGWEILCYPPYSTDIAISNNHLFHSQDNYICGKFFTNEADLG</sequence>
<name>A0A8X6T7H6_NEPPI</name>
<dbReference type="Pfam" id="PF01359">
    <property type="entry name" value="Transposase_1"/>
    <property type="match status" value="1"/>
</dbReference>
<comment type="caution">
    <text evidence="1">The sequence shown here is derived from an EMBL/GenBank/DDBJ whole genome shotgun (WGS) entry which is preliminary data.</text>
</comment>
<dbReference type="GO" id="GO:0003676">
    <property type="term" value="F:nucleic acid binding"/>
    <property type="evidence" value="ECO:0007669"/>
    <property type="project" value="InterPro"/>
</dbReference>
<dbReference type="Gene3D" id="3.30.420.10">
    <property type="entry name" value="Ribonuclease H-like superfamily/Ribonuclease H"/>
    <property type="match status" value="1"/>
</dbReference>
<dbReference type="AlphaFoldDB" id="A0A8X6T7H6"/>
<reference evidence="1" key="1">
    <citation type="submission" date="2020-08" db="EMBL/GenBank/DDBJ databases">
        <title>Multicomponent nature underlies the extraordinary mechanical properties of spider dragline silk.</title>
        <authorList>
            <person name="Kono N."/>
            <person name="Nakamura H."/>
            <person name="Mori M."/>
            <person name="Yoshida Y."/>
            <person name="Ohtoshi R."/>
            <person name="Malay A.D."/>
            <person name="Moran D.A.P."/>
            <person name="Tomita M."/>
            <person name="Numata K."/>
            <person name="Arakawa K."/>
        </authorList>
    </citation>
    <scope>NUCLEOTIDE SEQUENCE</scope>
</reference>
<dbReference type="PANTHER" id="PTHR46060">
    <property type="entry name" value="MARINER MOS1 TRANSPOSASE-LIKE PROTEIN"/>
    <property type="match status" value="1"/>
</dbReference>
<dbReference type="Proteomes" id="UP000887013">
    <property type="component" value="Unassembled WGS sequence"/>
</dbReference>
<dbReference type="OrthoDB" id="6433921at2759"/>
<dbReference type="PANTHER" id="PTHR46060:SF1">
    <property type="entry name" value="MARINER MOS1 TRANSPOSASE-LIKE PROTEIN"/>
    <property type="match status" value="1"/>
</dbReference>
<evidence type="ECO:0000313" key="1">
    <source>
        <dbReference type="EMBL" id="GFS85051.1"/>
    </source>
</evidence>
<dbReference type="InterPro" id="IPR052709">
    <property type="entry name" value="Transposase-MT_Hybrid"/>
</dbReference>
<dbReference type="InterPro" id="IPR036397">
    <property type="entry name" value="RNaseH_sf"/>
</dbReference>